<sequence>MNLEEFKKEYAEQDSRFTAYPIYVAVQELSAVGVFEDGYSPCGDDSEIKYEHDCDDCPKYCDPEPEHCEKDVPVGYMWFDIEFFLTIKGAEEYMKADSHNHGKLRTYVKYFSRRNFEMRELLGELGFKTGE</sequence>
<proteinExistence type="predicted"/>
<accession>A0A6H1ZC57</accession>
<protein>
    <submittedName>
        <fullName evidence="1">Uncharacterized protein</fullName>
    </submittedName>
</protein>
<organism evidence="1">
    <name type="scientific">viral metagenome</name>
    <dbReference type="NCBI Taxonomy" id="1070528"/>
    <lineage>
        <taxon>unclassified sequences</taxon>
        <taxon>metagenomes</taxon>
        <taxon>organismal metagenomes</taxon>
    </lineage>
</organism>
<dbReference type="EMBL" id="MT143986">
    <property type="protein sequence ID" value="QJA45134.1"/>
    <property type="molecule type" value="Genomic_DNA"/>
</dbReference>
<evidence type="ECO:0000313" key="1">
    <source>
        <dbReference type="EMBL" id="QJA45134.1"/>
    </source>
</evidence>
<gene>
    <name evidence="1" type="ORF">TM448A00186_0046</name>
</gene>
<reference evidence="1" key="1">
    <citation type="submission" date="2020-03" db="EMBL/GenBank/DDBJ databases">
        <title>The deep terrestrial virosphere.</title>
        <authorList>
            <person name="Holmfeldt K."/>
            <person name="Nilsson E."/>
            <person name="Simone D."/>
            <person name="Lopez-Fernandez M."/>
            <person name="Wu X."/>
            <person name="de Brujin I."/>
            <person name="Lundin D."/>
            <person name="Andersson A."/>
            <person name="Bertilsson S."/>
            <person name="Dopson M."/>
        </authorList>
    </citation>
    <scope>NUCLEOTIDE SEQUENCE</scope>
    <source>
        <strain evidence="1">TM448A00186</strain>
    </source>
</reference>
<dbReference type="AlphaFoldDB" id="A0A6H1ZC57"/>
<name>A0A6H1ZC57_9ZZZZ</name>